<organism evidence="2 3">
    <name type="scientific">Polyodon spathula</name>
    <name type="common">North American paddlefish</name>
    <name type="synonym">Squalus spathula</name>
    <dbReference type="NCBI Taxonomy" id="7913"/>
    <lineage>
        <taxon>Eukaryota</taxon>
        <taxon>Metazoa</taxon>
        <taxon>Chordata</taxon>
        <taxon>Craniata</taxon>
        <taxon>Vertebrata</taxon>
        <taxon>Euteleostomi</taxon>
        <taxon>Actinopterygii</taxon>
        <taxon>Chondrostei</taxon>
        <taxon>Acipenseriformes</taxon>
        <taxon>Polyodontidae</taxon>
        <taxon>Polyodon</taxon>
    </lineage>
</organism>
<name>A0ABS2YCY4_POLSP</name>
<evidence type="ECO:0000313" key="2">
    <source>
        <dbReference type="EMBL" id="MBN3284055.1"/>
    </source>
</evidence>
<evidence type="ECO:0000313" key="3">
    <source>
        <dbReference type="Proteomes" id="UP001166093"/>
    </source>
</evidence>
<sequence length="464" mass="49440">MTDPMMDFFDDANLFGGGLEGLADDSFAQTDPVSLVDELGLGAEFEPLQVEPLGQVKQPGNPPSQPGLCFEQQMSQFEPLKGHHHHHRQQGGQPFSIPNESTNNGLPRHSQYTASPLHQPSQSNGLFPDMVDGSPMWGNQNEAQFHQNHGNLHPFNPGGQEAMSQSSSFLEVHSSSPVGNVHQPDRLSSRPAPCQTPPAVSVHHFSNPVASVSLSFPGQSSSSTLNLPACSVNASSLFPPAQCSFSGTSNGGTLLSSTPGSGHSLGVSDFPGGNRAFPLMAGTNGGASLQPSRYPQAINPSCENAFQAMHSGLGSFSGSPMSTEDMGCYPAVVSRSSDTLGHAIPPAEPPLSSSNGFPTLEEHLLQQVQSHSEAFPELDTDGLLEEDLLPQFEAAFGPQDPSCMQEETQVDSGSNNSWPDEGGLPGDFQQQVGHYLWVVLKSRPCVLPTDKILNKVVFFVLFVY</sequence>
<feature type="compositionally biased region" description="Polar residues" evidence="1">
    <location>
        <begin position="405"/>
        <end position="418"/>
    </location>
</feature>
<proteinExistence type="predicted"/>
<evidence type="ECO:0000256" key="1">
    <source>
        <dbReference type="SAM" id="MobiDB-lite"/>
    </source>
</evidence>
<comment type="caution">
    <text evidence="2">The sequence shown here is derived from an EMBL/GenBank/DDBJ whole genome shotgun (WGS) entry which is preliminary data.</text>
</comment>
<keyword evidence="3" id="KW-1185">Reference proteome</keyword>
<dbReference type="PANTHER" id="PTHR46850:SF1">
    <property type="entry name" value="CHROMODOMAIN-HELICASE-DNA-BINDING PROTEIN 9"/>
    <property type="match status" value="1"/>
</dbReference>
<feature type="region of interest" description="Disordered" evidence="1">
    <location>
        <begin position="80"/>
        <end position="198"/>
    </location>
</feature>
<feature type="compositionally biased region" description="Polar residues" evidence="1">
    <location>
        <begin position="137"/>
        <end position="150"/>
    </location>
</feature>
<dbReference type="InterPro" id="IPR051493">
    <property type="entry name" value="CHD"/>
</dbReference>
<feature type="compositionally biased region" description="Polar residues" evidence="1">
    <location>
        <begin position="96"/>
        <end position="125"/>
    </location>
</feature>
<feature type="compositionally biased region" description="Polar residues" evidence="1">
    <location>
        <begin position="162"/>
        <end position="178"/>
    </location>
</feature>
<gene>
    <name evidence="2" type="primary">Chd9</name>
    <name evidence="2" type="ORF">GTO93_0009134</name>
</gene>
<dbReference type="Proteomes" id="UP001166093">
    <property type="component" value="Unassembled WGS sequence"/>
</dbReference>
<dbReference type="PANTHER" id="PTHR46850">
    <property type="entry name" value="CHROMODOMAIN-HELICASE-DNA-BINDING PROTEIN 9"/>
    <property type="match status" value="1"/>
</dbReference>
<accession>A0ABS2YCY4</accession>
<dbReference type="EMBL" id="JAAWVQ010132918">
    <property type="protein sequence ID" value="MBN3284055.1"/>
    <property type="molecule type" value="Genomic_DNA"/>
</dbReference>
<protein>
    <submittedName>
        <fullName evidence="2">CHD9 protein</fullName>
    </submittedName>
</protein>
<feature type="region of interest" description="Disordered" evidence="1">
    <location>
        <begin position="402"/>
        <end position="423"/>
    </location>
</feature>
<reference evidence="2" key="1">
    <citation type="journal article" date="2021" name="Cell">
        <title>Tracing the genetic footprints of vertebrate landing in non-teleost ray-finned fishes.</title>
        <authorList>
            <person name="Bi X."/>
            <person name="Wang K."/>
            <person name="Yang L."/>
            <person name="Pan H."/>
            <person name="Jiang H."/>
            <person name="Wei Q."/>
            <person name="Fang M."/>
            <person name="Yu H."/>
            <person name="Zhu C."/>
            <person name="Cai Y."/>
            <person name="He Y."/>
            <person name="Gan X."/>
            <person name="Zeng H."/>
            <person name="Yu D."/>
            <person name="Zhu Y."/>
            <person name="Jiang H."/>
            <person name="Qiu Q."/>
            <person name="Yang H."/>
            <person name="Zhang Y.E."/>
            <person name="Wang W."/>
            <person name="Zhu M."/>
            <person name="He S."/>
            <person name="Zhang G."/>
        </authorList>
    </citation>
    <scope>NUCLEOTIDE SEQUENCE</scope>
    <source>
        <strain evidence="2">Pddl_001</strain>
    </source>
</reference>
<feature type="non-terminal residue" evidence="2">
    <location>
        <position position="1"/>
    </location>
</feature>
<feature type="non-terminal residue" evidence="2">
    <location>
        <position position="464"/>
    </location>
</feature>